<dbReference type="Pfam" id="PF13963">
    <property type="entry name" value="Transpos_assoc"/>
    <property type="match status" value="1"/>
</dbReference>
<dbReference type="AlphaFoldDB" id="A0ABD3UIT3"/>
<evidence type="ECO:0000259" key="1">
    <source>
        <dbReference type="Pfam" id="PF13963"/>
    </source>
</evidence>
<organism evidence="2 3">
    <name type="scientific">Penstemon smallii</name>
    <dbReference type="NCBI Taxonomy" id="265156"/>
    <lineage>
        <taxon>Eukaryota</taxon>
        <taxon>Viridiplantae</taxon>
        <taxon>Streptophyta</taxon>
        <taxon>Embryophyta</taxon>
        <taxon>Tracheophyta</taxon>
        <taxon>Spermatophyta</taxon>
        <taxon>Magnoliopsida</taxon>
        <taxon>eudicotyledons</taxon>
        <taxon>Gunneridae</taxon>
        <taxon>Pentapetalae</taxon>
        <taxon>asterids</taxon>
        <taxon>lamiids</taxon>
        <taxon>Lamiales</taxon>
        <taxon>Plantaginaceae</taxon>
        <taxon>Cheloneae</taxon>
        <taxon>Penstemon</taxon>
    </lineage>
</organism>
<accession>A0ABD3UIT3</accession>
<evidence type="ECO:0000313" key="2">
    <source>
        <dbReference type="EMBL" id="KAL3849377.1"/>
    </source>
</evidence>
<proteinExistence type="predicted"/>
<keyword evidence="3" id="KW-1185">Reference proteome</keyword>
<dbReference type="EMBL" id="JBJXBP010000001">
    <property type="protein sequence ID" value="KAL3849377.1"/>
    <property type="molecule type" value="Genomic_DNA"/>
</dbReference>
<reference evidence="2 3" key="1">
    <citation type="submission" date="2024-12" db="EMBL/GenBank/DDBJ databases">
        <title>The unique morphological basis and parallel evolutionary history of personate flowers in Penstemon.</title>
        <authorList>
            <person name="Depatie T.H."/>
            <person name="Wessinger C.A."/>
        </authorList>
    </citation>
    <scope>NUCLEOTIDE SEQUENCE [LARGE SCALE GENOMIC DNA]</scope>
    <source>
        <strain evidence="2">WTNN_2</strain>
        <tissue evidence="2">Leaf</tissue>
    </source>
</reference>
<protein>
    <recommendedName>
        <fullName evidence="1">Transposase-associated domain-containing protein</fullName>
    </recommendedName>
</protein>
<evidence type="ECO:0000313" key="3">
    <source>
        <dbReference type="Proteomes" id="UP001634393"/>
    </source>
</evidence>
<name>A0ABD3UIT3_9LAMI</name>
<gene>
    <name evidence="2" type="ORF">ACJIZ3_011259</name>
</gene>
<sequence>MAFNNVCLSGKILCPCKHCKNSKWVNRETSKEHLIVDGFMKALECLIPEYINSCLGRRWKLMSIVRSRRYESLSPVYLFFGNLLCNLLSWKVNYNVSLLLLFHKLCTFVITV</sequence>
<feature type="domain" description="Transposase-associated" evidence="1">
    <location>
        <begin position="8"/>
        <end position="46"/>
    </location>
</feature>
<dbReference type="InterPro" id="IPR029480">
    <property type="entry name" value="Transpos_assoc"/>
</dbReference>
<comment type="caution">
    <text evidence="2">The sequence shown here is derived from an EMBL/GenBank/DDBJ whole genome shotgun (WGS) entry which is preliminary data.</text>
</comment>
<dbReference type="Proteomes" id="UP001634393">
    <property type="component" value="Unassembled WGS sequence"/>
</dbReference>